<dbReference type="EMBL" id="FQZU01000020">
    <property type="protein sequence ID" value="SHK20319.1"/>
    <property type="molecule type" value="Genomic_DNA"/>
</dbReference>
<dbReference type="PROSITE" id="PS51379">
    <property type="entry name" value="4FE4S_FER_2"/>
    <property type="match status" value="4"/>
</dbReference>
<evidence type="ECO:0000256" key="4">
    <source>
        <dbReference type="ARBA" id="ARBA00022723"/>
    </source>
</evidence>
<dbReference type="InterPro" id="IPR036188">
    <property type="entry name" value="FAD/NAD-bd_sf"/>
</dbReference>
<evidence type="ECO:0000256" key="1">
    <source>
        <dbReference type="ARBA" id="ARBA00001974"/>
    </source>
</evidence>
<keyword evidence="6" id="KW-0560">Oxidoreductase</keyword>
<dbReference type="OrthoDB" id="9766627at2"/>
<dbReference type="SUPFAM" id="SSF54862">
    <property type="entry name" value="4Fe-4S ferredoxins"/>
    <property type="match status" value="2"/>
</dbReference>
<dbReference type="Gene3D" id="3.30.70.20">
    <property type="match status" value="2"/>
</dbReference>
<evidence type="ECO:0000256" key="7">
    <source>
        <dbReference type="ARBA" id="ARBA00023004"/>
    </source>
</evidence>
<evidence type="ECO:0000256" key="8">
    <source>
        <dbReference type="ARBA" id="ARBA00023014"/>
    </source>
</evidence>
<feature type="domain" description="4Fe-4S ferredoxin-type" evidence="9">
    <location>
        <begin position="23"/>
        <end position="54"/>
    </location>
</feature>
<accession>A0A1M6QJ67</accession>
<dbReference type="GO" id="GO:0051539">
    <property type="term" value="F:4 iron, 4 sulfur cluster binding"/>
    <property type="evidence" value="ECO:0007669"/>
    <property type="project" value="UniProtKB-KW"/>
</dbReference>
<keyword evidence="11" id="KW-1185">Reference proteome</keyword>
<dbReference type="InterPro" id="IPR039650">
    <property type="entry name" value="HdrA-like"/>
</dbReference>
<comment type="similarity">
    <text evidence="2">Belongs to the HdrA family.</text>
</comment>
<dbReference type="InterPro" id="IPR023753">
    <property type="entry name" value="FAD/NAD-binding_dom"/>
</dbReference>
<dbReference type="GO" id="GO:0016491">
    <property type="term" value="F:oxidoreductase activity"/>
    <property type="evidence" value="ECO:0007669"/>
    <property type="project" value="UniProtKB-KW"/>
</dbReference>
<protein>
    <submittedName>
        <fullName evidence="10">Heterodisulfide reductase subunit A</fullName>
    </submittedName>
</protein>
<organism evidence="10 11">
    <name type="scientific">Desulfatibacillum alkenivorans DSM 16219</name>
    <dbReference type="NCBI Taxonomy" id="1121393"/>
    <lineage>
        <taxon>Bacteria</taxon>
        <taxon>Pseudomonadati</taxon>
        <taxon>Thermodesulfobacteriota</taxon>
        <taxon>Desulfobacteria</taxon>
        <taxon>Desulfobacterales</taxon>
        <taxon>Desulfatibacillaceae</taxon>
        <taxon>Desulfatibacillum</taxon>
    </lineage>
</organism>
<feature type="domain" description="4Fe-4S ferredoxin-type" evidence="9">
    <location>
        <begin position="892"/>
        <end position="921"/>
    </location>
</feature>
<evidence type="ECO:0000256" key="3">
    <source>
        <dbReference type="ARBA" id="ARBA00022485"/>
    </source>
</evidence>
<proteinExistence type="inferred from homology"/>
<dbReference type="InterPro" id="IPR017900">
    <property type="entry name" value="4Fe4S_Fe_S_CS"/>
</dbReference>
<dbReference type="SUPFAM" id="SSF51905">
    <property type="entry name" value="FAD/NAD(P)-binding domain"/>
    <property type="match status" value="2"/>
</dbReference>
<dbReference type="STRING" id="1121393.SAMN02745216_03051"/>
<dbReference type="PANTHER" id="PTHR43498:SF1">
    <property type="entry name" value="COB--COM HETERODISULFIDE REDUCTASE IRON-SULFUR SUBUNIT A"/>
    <property type="match status" value="1"/>
</dbReference>
<feature type="domain" description="4Fe-4S ferredoxin-type" evidence="9">
    <location>
        <begin position="71"/>
        <end position="105"/>
    </location>
</feature>
<dbReference type="GO" id="GO:0046872">
    <property type="term" value="F:metal ion binding"/>
    <property type="evidence" value="ECO:0007669"/>
    <property type="project" value="UniProtKB-KW"/>
</dbReference>
<keyword evidence="4" id="KW-0479">Metal-binding</keyword>
<dbReference type="AlphaFoldDB" id="A0A1M6QJ67"/>
<feature type="domain" description="4Fe-4S ferredoxin-type" evidence="9">
    <location>
        <begin position="857"/>
        <end position="887"/>
    </location>
</feature>
<sequence length="933" mass="101661">MLTKTEIESISGEVGNFSVNLTKQPRYVDQDLCVGCGACAEKCPKKIPDDYNTGLSKRKAIYVEYAQAVPLKYAIDDRYCIKLQKDKCGNCEKVCPAGAIRYDQKPEQVTLEVGSVVLAPGFKPFDPQGLDSYKYSEYKNVVTSLEFERILSASGPTHGHVTRPSDGEEPTKIAWLQCIGSRDMNKCDNPYCSAVCCMYAIKEAVIAKEHQGDSLEASIFFMDMRTHGKDFETFYDNARNKAGVRFVRSRVHTITEDPETKDLEMRYVTEDGKIEVEKFHMVVLSVGLDISPELVELAGKLDVTLGANRFADTDSFSPVATSREGIYVCGAFAGPKDIPQAVVDSSAAASCAGQVLASARNTCIKSKEKIEEKAIKGEPPRIGVFVCKCGINIAGVVDVPSVVEYAKTLPFVEYASENLYSCSQDTQDGMAELIKEKNLNRIVVAACTPKTHEPLFQETLINAGLNKYLFEMTNIRNHDSWVHKATPDLATEKARDLVRMAVQKAALIAPLAEAELSVNPNGLVIGGGVAGMAAALGLAKQGYPTHLIEKSSQLGGKALALHKTWKGEDIQENVAKMIKEVEDNENITVYMETELASVDGFVGNFTSTLKGKDKETTLEYGVAVVATGADESKPTEYLYGQDERVRTSLEMDKLFKENDPALDKIQSAAFIQCVGSREPGRPYCSRVCCTHSVDSAIALKERNPDANVYILYRDIRTYGERELLYKKAREAGVLFIRYSVDNKPIVSVNDGNLTVQVKDHVLQQTVEIPLDALTLATAITPPDNSKMAQFYKVPLNDSGYYVERHAKLGPSEFATDGVFLCGLAHYPKPIDESVAQAQAAASRAVTLLAREKIFTSGTVAVTSPANCSECGVCVSLCPYSAPSFTTEGPFAGKASINPVLCKGCGLCVASCRSGAIHLNGFDNNQILAMIDAL</sequence>
<dbReference type="Pfam" id="PF12838">
    <property type="entry name" value="Fer4_7"/>
    <property type="match status" value="1"/>
</dbReference>
<keyword evidence="7" id="KW-0408">Iron</keyword>
<evidence type="ECO:0000313" key="11">
    <source>
        <dbReference type="Proteomes" id="UP000183994"/>
    </source>
</evidence>
<dbReference type="Gene3D" id="3.50.50.60">
    <property type="entry name" value="FAD/NAD(P)-binding domain"/>
    <property type="match status" value="2"/>
</dbReference>
<keyword evidence="8" id="KW-0411">Iron-sulfur</keyword>
<dbReference type="Pfam" id="PF00037">
    <property type="entry name" value="Fer4"/>
    <property type="match status" value="1"/>
</dbReference>
<evidence type="ECO:0000259" key="9">
    <source>
        <dbReference type="PROSITE" id="PS51379"/>
    </source>
</evidence>
<reference evidence="11" key="1">
    <citation type="submission" date="2016-11" db="EMBL/GenBank/DDBJ databases">
        <authorList>
            <person name="Varghese N."/>
            <person name="Submissions S."/>
        </authorList>
    </citation>
    <scope>NUCLEOTIDE SEQUENCE [LARGE SCALE GENOMIC DNA]</scope>
    <source>
        <strain evidence="11">DSM 16219</strain>
    </source>
</reference>
<dbReference type="PANTHER" id="PTHR43498">
    <property type="entry name" value="FERREDOXIN:COB-COM HETERODISULFIDE REDUCTASE SUBUNIT A"/>
    <property type="match status" value="1"/>
</dbReference>
<gene>
    <name evidence="10" type="ORF">SAMN02745216_03051</name>
</gene>
<evidence type="ECO:0000256" key="6">
    <source>
        <dbReference type="ARBA" id="ARBA00023002"/>
    </source>
</evidence>
<evidence type="ECO:0000256" key="2">
    <source>
        <dbReference type="ARBA" id="ARBA00006561"/>
    </source>
</evidence>
<keyword evidence="5" id="KW-0274">FAD</keyword>
<comment type="cofactor">
    <cofactor evidence="1">
        <name>FAD</name>
        <dbReference type="ChEBI" id="CHEBI:57692"/>
    </cofactor>
</comment>
<dbReference type="Proteomes" id="UP000183994">
    <property type="component" value="Unassembled WGS sequence"/>
</dbReference>
<dbReference type="Pfam" id="PF07992">
    <property type="entry name" value="Pyr_redox_2"/>
    <property type="match status" value="2"/>
</dbReference>
<dbReference type="PROSITE" id="PS00198">
    <property type="entry name" value="4FE4S_FER_1"/>
    <property type="match status" value="2"/>
</dbReference>
<keyword evidence="3" id="KW-0004">4Fe-4S</keyword>
<name>A0A1M6QJ67_9BACT</name>
<evidence type="ECO:0000256" key="5">
    <source>
        <dbReference type="ARBA" id="ARBA00022827"/>
    </source>
</evidence>
<keyword evidence="5" id="KW-0285">Flavoprotein</keyword>
<evidence type="ECO:0000313" key="10">
    <source>
        <dbReference type="EMBL" id="SHK20319.1"/>
    </source>
</evidence>
<dbReference type="InterPro" id="IPR017896">
    <property type="entry name" value="4Fe4S_Fe-S-bd"/>
</dbReference>